<evidence type="ECO:0000256" key="1">
    <source>
        <dbReference type="SAM" id="MobiDB-lite"/>
    </source>
</evidence>
<proteinExistence type="predicted"/>
<dbReference type="InterPro" id="IPR009543">
    <property type="entry name" value="VPS13_VAB"/>
</dbReference>
<dbReference type="KEGG" id="mcha:111005570"/>
<dbReference type="Proteomes" id="UP000504603">
    <property type="component" value="Unplaced"/>
</dbReference>
<dbReference type="PANTHER" id="PTHR16166:SF130">
    <property type="entry name" value="PROTEIN SORTING-ASSOCIATED PROTEIN, PUTATIVE (DUF1162)-RELATED"/>
    <property type="match status" value="1"/>
</dbReference>
<dbReference type="PANTHER" id="PTHR16166">
    <property type="entry name" value="VACUOLAR PROTEIN SORTING-ASSOCIATED PROTEIN VPS13"/>
    <property type="match status" value="1"/>
</dbReference>
<dbReference type="Pfam" id="PF25036">
    <property type="entry name" value="VPS13_VAB"/>
    <property type="match status" value="1"/>
</dbReference>
<accession>A0A6J1BU46</accession>
<evidence type="ECO:0000259" key="2">
    <source>
        <dbReference type="Pfam" id="PF25036"/>
    </source>
</evidence>
<dbReference type="GO" id="GO:0006623">
    <property type="term" value="P:protein targeting to vacuole"/>
    <property type="evidence" value="ECO:0007669"/>
    <property type="project" value="TreeGrafter"/>
</dbReference>
<dbReference type="GO" id="GO:0045053">
    <property type="term" value="P:protein retention in Golgi apparatus"/>
    <property type="evidence" value="ECO:0007669"/>
    <property type="project" value="TreeGrafter"/>
</dbReference>
<dbReference type="GeneID" id="111005570"/>
<dbReference type="InterPro" id="IPR026847">
    <property type="entry name" value="VPS13"/>
</dbReference>
<sequence>MGLRNLLLRRLVSLLQPWLPEDSDLQLNLGLTRSTVIARNLHLNVSALNELIEDTAISMSFKEVTVDHLSVMVTYWPFPAFEIIVRGVHGTLSVREFNMEEVPRGKRKSNSTFSDILKENLSAIDPEGATLHDIMESFLDPLPRYRLKTASRNLLLKRGCLQMYNINLELEFPIFNNVFECSLGINHLSVKSENQNHGCLHELINAVFRPSAHSCLVVIGNDLEIVLKREMQITRILNLKDIVSCCKLYDLQLIDVNLRIPELSLSISPAEVSIYAVLNVMSSTEYKFARNGRQLWKLAAQRIGHITSVPGVSLHRIVTIVMLWIQYVNAYEILLLLTGYPVENLMKKFTYKICWDRKLFNSFKKHWITILDIEKKLPIESIAQARQISRYRAIKNVKCAEEKKEASSVVPLKLFYQIFSMLLCIWKMVCNIFCFIEGYMVKTLSQWQKIDGCSEIVPQDSNPRFCFMLNIGELLVSIYPTHEIQPPTIENLKSKFGIPSSCFLSFYFSLDALLFKYMDDLCEQSLLISCGQFNVTSLPSEEDSISRSCSSDLLGSLKEYDIERANNLKPIIWGESARSFLPSDDQETNIADFGKVGCNPFLVKYLGGMWLRWKSICMKVEESGIKYSDNPWFLCEINSSLTKSVVENSNTALWECNLSLGKLNLALGYSSILSASLLLKLMQHSAYSWIEDEQSPEVSLHAPKIIIDDGEVCSNNKCEGFASEMVVPLLKKLPHKHIQVAMQIAGSHIQMALEKNFNDGHVIPGDVVHKGDPPIAFDIHDIEIAVCPASSCDRAFLMELSSEAVNIEVECLRLKEPNISTIDNEKYASQGLISHWFYLQVNGLNAYVVDLEGKQQNPIFIFNPMLILSSIVRKYVHSFSENVSAFSVAFDCTTTGFTALSYMEDLHLFIQVIGHLSSAICYLGSASWGPQEFMKQNIMLAKPMPKFVYVKEASITCRTSYMILGVYKIKSMDVILHNSRVSDAFDSCKIFSNSQKMAETNLPDCGIWISIHEGRVKVTCEEEKVDILTDISEIVSFIFRYQKRGIDKSVSKYLLTQLLNCYHQIYLSNFMLILSLSPCNASSSERSRNIPHSSISRNNEFNVENFDMAVNSEGPGGQSVFAQALDFDSTSSSSNLQLLVNVSISRIFITSSPVHEVLVGVHQMSKLSSFLLVGGEFQTISWEIQGGILFLETMVLALFINCFNSYYRAIGSLLSVLQFSHQQDKKAQEMVEITRLEDTAADNVVGETTDSFLRVKWKLLEVFMLNVSNISLVLLIENESGAIWEFVIEVDAHLELKLADPRKTLVVNLSHLSIISKRIEKTLRFNIQIPHFSSNKSSHLVAGESASGSQYAKEVQPDNYASSSKHPVTNEDFSRNNNVSGPFCFSSQNYLLKNLVAFLSIEKTYSDHIGLLSEAWAGNGSMSGLDLTLSHSEIQMILLTVSSFSGRSDKEKTNELHKRPWSSNQGVDANTPETFSTDAETFVTDGAIIAIRDIHQHMYLSVEGGGDRYNLVGAMHYSLVGDRALFRVKYKKQRRWPSPVLWFSLISLYAKNAEGKHLRLNCCPGSGVVNISGIDDRGTALWRSFSHMQGGQKGDTDWEPYNQFGKRTLYLVNKKSDCGIAFVDGVPEFVRKPGNPFKFKMIHDFPGVCGVANMDHYLSETSETSRQQNSHMDVRISGTDGMFPSIDISIENISLTIVHEISDTNDILPLIRGSLGNMQLTLQISSNKTRILSTSNAVLHYFDVQRNLWQRFINPVDFCLYYRLSVKSDSTETISHRVPVHIYCRMKELDISFNETSLDVVLFVIGKLDLAGPYAVRSSIISPNCCKVENQLGIDLLCHFHNKQSLTIRRFQSAFISLRHPGSPDQTLASGSVISIQLSETENFTTPINISQLQPQTFTQRTRIISAKDSRTYPGPLIVVEISRHPEDGLSIVVSPMTRIHNESGLTMELRFRRNQPKEDECASVLVEPKDVIDDSMGMFDALNSSGGLRKALMSLSVGNFLLSFRPKLTDNSMNSKSVEWSDDFKGEKAVHLSGIFDKLSYKVRKALMVGSEKYSFSTSSCKLLVDGGHVNNLHFLIQCVGRDVHILQPDESGNRFDNSHSSDVLQEQKQIFLLPTVRVSNLLYSEIHVLLSETDTSTINEDSHIGTRATISSDSTADFYVNPAIIFFTVTLTALNSTCKSVSSGDFVKKLLKQKSSVQSVDIDLDFGGGKYFASLRLARGHRGTLEVSVFAPYALKNDTNFMLRFLASNKKTLYRDVEENGLFPNLGICLAPNSTCSWLLKSKKVFVQVLENYTSEEALLDLDALSGFTELSLQMQGDDMVFSIKLGVSLGSPLGNMVLPSQLVTIVPRYVVINESKEDIIVRQCYLQNDGGTIEVNSKQKATLKLQDGIQQPRESSVFENFVKKHTKSMDDSLKFIQFCLSESDLSWSGPICVASLGRFYLKFKRQPDQGTSKGTSIIEFAAVHVVEEGSTLSLHFHKPPNTNLPYRIENCLHNFSVTYYQKDVLEPEVLGSQCSVDYVWDDLTLPHELVVLINESLVREINLDKLRAWKPLYKSRQQGGLARHFLWERNVGDRKTISDDFHGREIVRVGYEIYADGPTRVLRICEKADCHKGDSVIQTSEKIQLIISDITVHLLECWRQDENGSEPLAYMPLVAARLGDIKLYSVFTEQQKYNQITIQSLRLEEKRVGAVFAAMVRRHQVDYSDSNDCVLKVVCILNSTSIHVKQVKYLSVVLQPIDLNLDEETLMRIAPFWRTSLSDSKTRSQQYYFDHFEIHPIKIIANFLPEESYSSYSSTQETLRTLLHSVVKIPPMKNVAVELNGVLVTHALITMRELFLRCAQHYSWYAMRAVYIAKGSSLLPPDFISIFDDLSSSSLDVFFDPSRGFMGLPGTFKFIKKCIDVKRVSGTKRYFGDLGKTLKTAGSNVIFAAITEISDSVLKGAEASGFNGMVSGFHQGILKIAMDPSLLGSVLMEGGPDRKIKLDRSPGVDELYVEGYLQAMLDTMYKQEYLRVRVIDNQVILKNLPPNTSLINEIVEHVKRFLVSKALLKGDPATATRPFHHLRRESEWKIGPTVRTLCEHLFVSFAIRMLRKGVSQIVVRIPQNKESNSDIETTELALVPGKEQSGKFIWSMGIGKFMLSGILAYIDGRLCRNIPHPIIRRIVSGFLLTLLDNNKNE</sequence>
<organism evidence="3 4">
    <name type="scientific">Momordica charantia</name>
    <name type="common">Bitter gourd</name>
    <name type="synonym">Balsam pear</name>
    <dbReference type="NCBI Taxonomy" id="3673"/>
    <lineage>
        <taxon>Eukaryota</taxon>
        <taxon>Viridiplantae</taxon>
        <taxon>Streptophyta</taxon>
        <taxon>Embryophyta</taxon>
        <taxon>Tracheophyta</taxon>
        <taxon>Spermatophyta</taxon>
        <taxon>Magnoliopsida</taxon>
        <taxon>eudicotyledons</taxon>
        <taxon>Gunneridae</taxon>
        <taxon>Pentapetalae</taxon>
        <taxon>rosids</taxon>
        <taxon>fabids</taxon>
        <taxon>Cucurbitales</taxon>
        <taxon>Cucurbitaceae</taxon>
        <taxon>Momordiceae</taxon>
        <taxon>Momordica</taxon>
    </lineage>
</organism>
<dbReference type="OrthoDB" id="428159at2759"/>
<name>A0A6J1BU46_MOMCH</name>
<feature type="region of interest" description="Disordered" evidence="1">
    <location>
        <begin position="1353"/>
        <end position="1372"/>
    </location>
</feature>
<dbReference type="RefSeq" id="XP_022132799.1">
    <property type="nucleotide sequence ID" value="XM_022277107.1"/>
</dbReference>
<protein>
    <submittedName>
        <fullName evidence="4">Uncharacterized protein LOC111005570 isoform X1</fullName>
    </submittedName>
</protein>
<gene>
    <name evidence="4" type="primary">LOC111005570</name>
</gene>
<keyword evidence="3" id="KW-1185">Reference proteome</keyword>
<feature type="domain" description="Vacuolar protein sorting-associated protein 13 VPS13 adaptor binding" evidence="2">
    <location>
        <begin position="2109"/>
        <end position="2510"/>
    </location>
</feature>
<reference evidence="4" key="1">
    <citation type="submission" date="2025-08" db="UniProtKB">
        <authorList>
            <consortium name="RefSeq"/>
        </authorList>
    </citation>
    <scope>IDENTIFICATION</scope>
    <source>
        <strain evidence="4">OHB3-1</strain>
    </source>
</reference>
<evidence type="ECO:0000313" key="3">
    <source>
        <dbReference type="Proteomes" id="UP000504603"/>
    </source>
</evidence>
<evidence type="ECO:0000313" key="4">
    <source>
        <dbReference type="RefSeq" id="XP_022132799.1"/>
    </source>
</evidence>